<dbReference type="Proteomes" id="UP000243985">
    <property type="component" value="Unassembled WGS sequence"/>
</dbReference>
<protein>
    <submittedName>
        <fullName evidence="1">Uncharacterized protein</fullName>
    </submittedName>
</protein>
<evidence type="ECO:0000313" key="1">
    <source>
        <dbReference type="EMBL" id="PTX07407.1"/>
    </source>
</evidence>
<gene>
    <name evidence="1" type="ORF">C8P65_10498</name>
</gene>
<accession>A0A2T5XVM9</accession>
<sequence>MLFLLIMKAIYTGKNQKISDYRERETNLHLPTTYFSTPTETMEVFAHLKLYSNKNLHYKLFNDRGRTYIIKN</sequence>
<reference evidence="1 2" key="1">
    <citation type="submission" date="2018-04" db="EMBL/GenBank/DDBJ databases">
        <title>Genomic Encyclopedia of Archaeal and Bacterial Type Strains, Phase II (KMG-II): from individual species to whole genera.</title>
        <authorList>
            <person name="Goeker M."/>
        </authorList>
    </citation>
    <scope>NUCLEOTIDE SEQUENCE [LARGE SCALE GENOMIC DNA]</scope>
    <source>
        <strain evidence="1 2">DSM 22902</strain>
    </source>
</reference>
<dbReference type="AlphaFoldDB" id="A0A2T5XVM9"/>
<organism evidence="1 2">
    <name type="scientific">Capnocytophaga leadbetteri</name>
    <dbReference type="NCBI Taxonomy" id="327575"/>
    <lineage>
        <taxon>Bacteria</taxon>
        <taxon>Pseudomonadati</taxon>
        <taxon>Bacteroidota</taxon>
        <taxon>Flavobacteriia</taxon>
        <taxon>Flavobacteriales</taxon>
        <taxon>Flavobacteriaceae</taxon>
        <taxon>Capnocytophaga</taxon>
    </lineage>
</organism>
<dbReference type="RefSeq" id="WP_245887332.1">
    <property type="nucleotide sequence ID" value="NZ_QBKG01000004.1"/>
</dbReference>
<dbReference type="EMBL" id="QBKG01000004">
    <property type="protein sequence ID" value="PTX07407.1"/>
    <property type="molecule type" value="Genomic_DNA"/>
</dbReference>
<name>A0A2T5XVM9_9FLAO</name>
<dbReference type="GeneID" id="84581765"/>
<evidence type="ECO:0000313" key="2">
    <source>
        <dbReference type="Proteomes" id="UP000243985"/>
    </source>
</evidence>
<comment type="caution">
    <text evidence="1">The sequence shown here is derived from an EMBL/GenBank/DDBJ whole genome shotgun (WGS) entry which is preliminary data.</text>
</comment>
<proteinExistence type="predicted"/>